<gene>
    <name evidence="10" type="ORF">DYBT9275_04687</name>
</gene>
<comment type="caution">
    <text evidence="10">The sequence shown here is derived from an EMBL/GenBank/DDBJ whole genome shotgun (WGS) entry which is preliminary data.</text>
</comment>
<dbReference type="PROSITE" id="PS50305">
    <property type="entry name" value="SIRTUIN"/>
    <property type="match status" value="1"/>
</dbReference>
<dbReference type="InterPro" id="IPR029035">
    <property type="entry name" value="DHS-like_NAD/FAD-binding_dom"/>
</dbReference>
<evidence type="ECO:0000256" key="3">
    <source>
        <dbReference type="ARBA" id="ARBA00023118"/>
    </source>
</evidence>
<dbReference type="RefSeq" id="WP_215241027.1">
    <property type="nucleotide sequence ID" value="NZ_CAJRAF010000002.1"/>
</dbReference>
<evidence type="ECO:0000313" key="10">
    <source>
        <dbReference type="EMBL" id="CAG5010303.1"/>
    </source>
</evidence>
<reference evidence="10" key="1">
    <citation type="submission" date="2021-04" db="EMBL/GenBank/DDBJ databases">
        <authorList>
            <person name="Rodrigo-Torres L."/>
            <person name="Arahal R. D."/>
            <person name="Lucena T."/>
        </authorList>
    </citation>
    <scope>NUCLEOTIDE SEQUENCE</scope>
    <source>
        <strain evidence="10">CECT 9275</strain>
    </source>
</reference>
<evidence type="ECO:0000313" key="11">
    <source>
        <dbReference type="Proteomes" id="UP000680038"/>
    </source>
</evidence>
<keyword evidence="1" id="KW-0378">Hydrolase</keyword>
<dbReference type="GO" id="GO:0051607">
    <property type="term" value="P:defense response to virus"/>
    <property type="evidence" value="ECO:0007669"/>
    <property type="project" value="UniProtKB-KW"/>
</dbReference>
<dbReference type="Pfam" id="PF18185">
    <property type="entry name" value="STALD"/>
    <property type="match status" value="1"/>
</dbReference>
<organism evidence="10 11">
    <name type="scientific">Dyadobacter helix</name>
    <dbReference type="NCBI Taxonomy" id="2822344"/>
    <lineage>
        <taxon>Bacteria</taxon>
        <taxon>Pseudomonadati</taxon>
        <taxon>Bacteroidota</taxon>
        <taxon>Cytophagia</taxon>
        <taxon>Cytophagales</taxon>
        <taxon>Spirosomataceae</taxon>
        <taxon>Dyadobacter</taxon>
    </lineage>
</organism>
<evidence type="ECO:0000256" key="2">
    <source>
        <dbReference type="ARBA" id="ARBA00023027"/>
    </source>
</evidence>
<evidence type="ECO:0000256" key="4">
    <source>
        <dbReference type="ARBA" id="ARBA00034327"/>
    </source>
</evidence>
<feature type="domain" description="Deacetylase sirtuin-type" evidence="9">
    <location>
        <begin position="2"/>
        <end position="281"/>
    </location>
</feature>
<sequence length="478" mass="54814">MNASIIRFIDTFAKAIKDDHAAVFAGAGLSIPAGFVNWRELLREIAEELNLDIKREHDLVAIAQYHLNERGNNRSRLNQLLLEEFTHNADITNNHKILASLPIPCFWTTNYDKLIERALTEADKIPDVKITQDSLSTNLRRRDAVVYKMHGDISMPEHAVITKDDYETYNEKRMLFSTALQGDLVSKTFLFVGFSFDDPNLEYVLSRIRVLLGTNQREHFCFFKKVSRDDFDTDIDYYYACVKQDLKVKDLRRYSIHALLVDSYSSITQILAAIQTKVYRSNIFISGTASNFSPRDFDESMDFTRHLSQSLATHGFKIISGFGQNVGSAVIDGVLQTIFLDKRRRMDDSLTLRPFPQIDTKNKEVTYKKYRAEMVKQSGIAIFIFGNKKHGDITVPAEGMLEEFEAALLNNVIPIPVGATGWVSEDLWNRVTQNFTDFYPDNPELREIVLTLGEHEGDLKKMVPRILRAVELLQKLFF</sequence>
<evidence type="ECO:0000256" key="1">
    <source>
        <dbReference type="ARBA" id="ARBA00022801"/>
    </source>
</evidence>
<keyword evidence="3" id="KW-0051">Antiviral defense</keyword>
<accession>A0A916JFW3</accession>
<dbReference type="Proteomes" id="UP000680038">
    <property type="component" value="Unassembled WGS sequence"/>
</dbReference>
<dbReference type="EC" id="3.2.2.5" evidence="4"/>
<keyword evidence="2" id="KW-0520">NAD</keyword>
<evidence type="ECO:0000256" key="6">
    <source>
        <dbReference type="ARBA" id="ARBA00035033"/>
    </source>
</evidence>
<dbReference type="CDD" id="cd01406">
    <property type="entry name" value="SIR2-like"/>
    <property type="match status" value="1"/>
</dbReference>
<keyword evidence="11" id="KW-1185">Reference proteome</keyword>
<evidence type="ECO:0000256" key="7">
    <source>
        <dbReference type="ARBA" id="ARBA00047575"/>
    </source>
</evidence>
<dbReference type="SUPFAM" id="SSF52467">
    <property type="entry name" value="DHS-like NAD/FAD-binding domain"/>
    <property type="match status" value="1"/>
</dbReference>
<comment type="similarity">
    <text evidence="5">Belongs to the soluble Thoeris ThsA family.</text>
</comment>
<comment type="catalytic activity">
    <reaction evidence="7">
        <text>NAD(+) + H2O = ADP-D-ribose + nicotinamide + H(+)</text>
        <dbReference type="Rhea" id="RHEA:16301"/>
        <dbReference type="ChEBI" id="CHEBI:15377"/>
        <dbReference type="ChEBI" id="CHEBI:15378"/>
        <dbReference type="ChEBI" id="CHEBI:17154"/>
        <dbReference type="ChEBI" id="CHEBI:57540"/>
        <dbReference type="ChEBI" id="CHEBI:57967"/>
        <dbReference type="EC" id="3.2.2.5"/>
    </reaction>
    <physiologicalReaction direction="left-to-right" evidence="7">
        <dbReference type="Rhea" id="RHEA:16302"/>
    </physiologicalReaction>
</comment>
<name>A0A916JFW3_9BACT</name>
<dbReference type="Pfam" id="PF13289">
    <property type="entry name" value="SIR2_2"/>
    <property type="match status" value="1"/>
</dbReference>
<evidence type="ECO:0000256" key="8">
    <source>
        <dbReference type="PROSITE-ProRule" id="PRU00236"/>
    </source>
</evidence>
<dbReference type="GO" id="GO:0003953">
    <property type="term" value="F:NAD+ nucleosidase activity"/>
    <property type="evidence" value="ECO:0007669"/>
    <property type="project" value="UniProtKB-EC"/>
</dbReference>
<comment type="caution">
    <text evidence="8">Lacks conserved residue(s) required for the propagation of feature annotation.</text>
</comment>
<proteinExistence type="inferred from homology"/>
<dbReference type="EMBL" id="CAJRAF010000002">
    <property type="protein sequence ID" value="CAG5010303.1"/>
    <property type="molecule type" value="Genomic_DNA"/>
</dbReference>
<protein>
    <recommendedName>
        <fullName evidence="6">NAD(+) hydrolase ThsA</fullName>
        <ecNumber evidence="4">3.2.2.5</ecNumber>
    </recommendedName>
</protein>
<dbReference type="InterPro" id="IPR026590">
    <property type="entry name" value="Ssirtuin_cat_dom"/>
</dbReference>
<dbReference type="InterPro" id="IPR041486">
    <property type="entry name" value="ThsA_STALD"/>
</dbReference>
<evidence type="ECO:0000256" key="5">
    <source>
        <dbReference type="ARBA" id="ARBA00035014"/>
    </source>
</evidence>
<evidence type="ECO:0000259" key="9">
    <source>
        <dbReference type="PROSITE" id="PS50305"/>
    </source>
</evidence>
<dbReference type="AlphaFoldDB" id="A0A916JFW3"/>